<organism evidence="1 2">
    <name type="scientific">Clostridium taeniosporum</name>
    <dbReference type="NCBI Taxonomy" id="394958"/>
    <lineage>
        <taxon>Bacteria</taxon>
        <taxon>Bacillati</taxon>
        <taxon>Bacillota</taxon>
        <taxon>Clostridia</taxon>
        <taxon>Eubacteriales</taxon>
        <taxon>Clostridiaceae</taxon>
        <taxon>Clostridium</taxon>
    </lineage>
</organism>
<keyword evidence="2" id="KW-1185">Reference proteome</keyword>
<evidence type="ECO:0000313" key="1">
    <source>
        <dbReference type="EMBL" id="AUO15628.1"/>
    </source>
</evidence>
<proteinExistence type="predicted"/>
<dbReference type="KEGG" id="ctae:BGI42_15975"/>
<sequence length="69" mass="8060">MSFNIENLTFNELFKGEFIISNIDTDNRGNLIFSSNELNLFNIYTLKLGEKPKLSLKLFSQNLNFLVRK</sequence>
<dbReference type="EMBL" id="CP017253">
    <property type="protein sequence ID" value="AUO15628.1"/>
    <property type="molecule type" value="Genomic_DNA"/>
</dbReference>
<dbReference type="AlphaFoldDB" id="A0A2I6SDI0"/>
<name>A0A2I6SDI0_9CLOT</name>
<dbReference type="Proteomes" id="UP000094652">
    <property type="component" value="Chromosome"/>
</dbReference>
<accession>A0A2I6SDI0</accession>
<reference evidence="2" key="1">
    <citation type="submission" date="2016-09" db="EMBL/GenBank/DDBJ databases">
        <title>Genomics of Clostridium taeniosporum, an organism which forms endospores with ribbon-like appendages.</title>
        <authorList>
            <person name="Walker J.R."/>
        </authorList>
    </citation>
    <scope>NUCLEOTIDE SEQUENCE [LARGE SCALE GENOMIC DNA]</scope>
    <source>
        <strain evidence="2">1/k</strain>
    </source>
</reference>
<evidence type="ECO:0000313" key="2">
    <source>
        <dbReference type="Proteomes" id="UP000094652"/>
    </source>
</evidence>
<protein>
    <submittedName>
        <fullName evidence="1">Uncharacterized protein</fullName>
    </submittedName>
</protein>
<dbReference type="RefSeq" id="WP_105165921.1">
    <property type="nucleotide sequence ID" value="NZ_CP017253.2"/>
</dbReference>
<gene>
    <name evidence="1" type="ORF">BGI42_15975</name>
</gene>